<evidence type="ECO:0000313" key="14">
    <source>
        <dbReference type="EMBL" id="RAV33442.1"/>
    </source>
</evidence>
<evidence type="ECO:0000259" key="13">
    <source>
        <dbReference type="SMART" id="SM00642"/>
    </source>
</evidence>
<evidence type="ECO:0000256" key="3">
    <source>
        <dbReference type="ARBA" id="ARBA00008061"/>
    </source>
</evidence>
<proteinExistence type="inferred from homology"/>
<dbReference type="UniPathway" id="UPA00299"/>
<dbReference type="Gene3D" id="3.20.20.80">
    <property type="entry name" value="Glycosidases"/>
    <property type="match status" value="1"/>
</dbReference>
<evidence type="ECO:0000256" key="8">
    <source>
        <dbReference type="ARBA" id="ARBA00023277"/>
    </source>
</evidence>
<evidence type="ECO:0000256" key="2">
    <source>
        <dbReference type="ARBA" id="ARBA00005199"/>
    </source>
</evidence>
<dbReference type="SMART" id="SM00642">
    <property type="entry name" value="Aamy"/>
    <property type="match status" value="1"/>
</dbReference>
<keyword evidence="8" id="KW-0119">Carbohydrate metabolism</keyword>
<dbReference type="CDD" id="cd11325">
    <property type="entry name" value="AmyAc_GTHase"/>
    <property type="match status" value="1"/>
</dbReference>
<organism evidence="14 15">
    <name type="scientific">Corynebacterium heidelbergense</name>
    <dbReference type="NCBI Taxonomy" id="2055947"/>
    <lineage>
        <taxon>Bacteria</taxon>
        <taxon>Bacillati</taxon>
        <taxon>Actinomycetota</taxon>
        <taxon>Actinomycetes</taxon>
        <taxon>Mycobacteriales</taxon>
        <taxon>Corynebacteriaceae</taxon>
        <taxon>Corynebacterium</taxon>
    </lineage>
</organism>
<dbReference type="Pfam" id="PF00128">
    <property type="entry name" value="Alpha-amylase"/>
    <property type="match status" value="1"/>
</dbReference>
<feature type="compositionally biased region" description="Basic and acidic residues" evidence="12">
    <location>
        <begin position="104"/>
        <end position="118"/>
    </location>
</feature>
<dbReference type="InterPro" id="IPR013783">
    <property type="entry name" value="Ig-like_fold"/>
</dbReference>
<dbReference type="InterPro" id="IPR014756">
    <property type="entry name" value="Ig_E-set"/>
</dbReference>
<dbReference type="EC" id="3.2.1.141" evidence="4 11"/>
<dbReference type="Gene3D" id="1.10.10.760">
    <property type="entry name" value="E-set domains of sugar-utilizing enzymes"/>
    <property type="match status" value="1"/>
</dbReference>
<dbReference type="SUPFAM" id="SSF51445">
    <property type="entry name" value="(Trans)glycosidases"/>
    <property type="match status" value="1"/>
</dbReference>
<dbReference type="Proteomes" id="UP000251047">
    <property type="component" value="Unassembled WGS sequence"/>
</dbReference>
<dbReference type="InterPro" id="IPR044901">
    <property type="entry name" value="Trehalose_TreZ_E-set_sf"/>
</dbReference>
<dbReference type="InterPro" id="IPR017853">
    <property type="entry name" value="GH"/>
</dbReference>
<feature type="region of interest" description="Disordered" evidence="12">
    <location>
        <begin position="525"/>
        <end position="550"/>
    </location>
</feature>
<evidence type="ECO:0000313" key="15">
    <source>
        <dbReference type="Proteomes" id="UP000251047"/>
    </source>
</evidence>
<comment type="subcellular location">
    <subcellularLocation>
        <location evidence="1">Cytoplasm</location>
    </subcellularLocation>
</comment>
<dbReference type="NCBIfam" id="TIGR02402">
    <property type="entry name" value="trehalose_TreZ"/>
    <property type="match status" value="1"/>
</dbReference>
<keyword evidence="7 14" id="KW-0378">Hydrolase</keyword>
<feature type="region of interest" description="Disordered" evidence="12">
    <location>
        <begin position="88"/>
        <end position="125"/>
    </location>
</feature>
<evidence type="ECO:0000256" key="7">
    <source>
        <dbReference type="ARBA" id="ARBA00022801"/>
    </source>
</evidence>
<evidence type="ECO:0000256" key="5">
    <source>
        <dbReference type="ARBA" id="ARBA00015938"/>
    </source>
</evidence>
<evidence type="ECO:0000256" key="1">
    <source>
        <dbReference type="ARBA" id="ARBA00004496"/>
    </source>
</evidence>
<evidence type="ECO:0000256" key="4">
    <source>
        <dbReference type="ARBA" id="ARBA00012268"/>
    </source>
</evidence>
<dbReference type="OrthoDB" id="9800174at2"/>
<reference evidence="14 15" key="1">
    <citation type="journal article" date="2018" name="Syst. Appl. Microbiol.">
        <title>Corynebacterium heidelbergense sp. nov., isolated from the preen glands of Egyptian geese (Alopochen aegyptiacus).</title>
        <authorList>
            <person name="Braun M.S."/>
            <person name="Wang E."/>
            <person name="Zimmermann S."/>
            <person name="Wink M."/>
        </authorList>
    </citation>
    <scope>NUCLEOTIDE SEQUENCE [LARGE SCALE GENOMIC DNA]</scope>
    <source>
        <strain evidence="14 15">DSM 104638</strain>
    </source>
</reference>
<keyword evidence="6" id="KW-0963">Cytoplasm</keyword>
<dbReference type="CDD" id="cd02853">
    <property type="entry name" value="E_set_MTHase_like_N"/>
    <property type="match status" value="1"/>
</dbReference>
<dbReference type="InterPro" id="IPR012768">
    <property type="entry name" value="Trehalose_TreZ"/>
</dbReference>
<comment type="catalytic activity">
    <reaction evidence="10">
        <text>hydrolysis of (1-&gt;4)-alpha-D-glucosidic linkage in 4-alpha-D-[(1-&gt;4)-alpha-D-glucanosyl]n trehalose to yield trehalose and (1-&gt;4)-alpha-D-glucan.</text>
        <dbReference type="EC" id="3.2.1.141"/>
    </reaction>
</comment>
<keyword evidence="9" id="KW-0326">Glycosidase</keyword>
<comment type="pathway">
    <text evidence="2">Glycan biosynthesis; trehalose biosynthesis.</text>
</comment>
<comment type="similarity">
    <text evidence="3">Belongs to the glycosyl hydrolase 13 family.</text>
</comment>
<name>A0A364V9W0_9CORY</name>
<dbReference type="EMBL" id="PHQP01000074">
    <property type="protein sequence ID" value="RAV33442.1"/>
    <property type="molecule type" value="Genomic_DNA"/>
</dbReference>
<evidence type="ECO:0000256" key="9">
    <source>
        <dbReference type="ARBA" id="ARBA00023295"/>
    </source>
</evidence>
<sequence length="621" mass="68296">MDSYAVWAPKADQVDLVLAGFGRTGSGGDSGADCAEGERRIAMTPSEGGWFTSAEPVVEGQRYGYSVDGSPVFPDPRSRRQPDSIHGLSQIWTHPALRPSDPTGEQHARSERHADTAQRPRPLGRPLRGEVLYELHIGTFTPEGTFDGAIAKLDYLRNLGVTAVELMPVQPFGGARNWGYDGVSWHAVHEGYGGPDGLARFIAAAHERELAVILDVVYNHFGPDGNYTGIFGPYTAGGSTGWGETVNLNQPDSDEVRRYILDAVRIWTQEFGVDGLRLDAVHAYDDTGAVSIMEQMRQAAAPSYLIAESDQNDPKITERFGLAQWNDDLHHAIHAAVSGETDGYYADFGSVEALAAVFRRIFYYDGRYSSFRRRTHGRALTVPKPWRFVVYTTTHDQTGNRARGDRPSMNLSPAQQMLKAVLVLTSPFTPMLFMGEEWGASTPFAFFVDHEDPELNRLTREGRLREFEALGWRASDVPAPEDPETFRRSMLVWGELQEPPHAAILAGYRELLRFRKENRLAQAGLPEVRTSAGSGTETGHSPEADFGPSSDGADRWIELTYRTPVSTVFVVANLSADPVSIPVSDAPNSAWADLGVDASHLDPAGQLRLGPWGTLFWAASH</sequence>
<dbReference type="RefSeq" id="WP_112770047.1">
    <property type="nucleotide sequence ID" value="NZ_CP063191.1"/>
</dbReference>
<dbReference type="SUPFAM" id="SSF81296">
    <property type="entry name" value="E set domains"/>
    <property type="match status" value="1"/>
</dbReference>
<evidence type="ECO:0000256" key="10">
    <source>
        <dbReference type="ARBA" id="ARBA00034013"/>
    </source>
</evidence>
<evidence type="ECO:0000256" key="11">
    <source>
        <dbReference type="NCBIfam" id="TIGR02402"/>
    </source>
</evidence>
<feature type="domain" description="Glycosyl hydrolase family 13 catalytic" evidence="13">
    <location>
        <begin position="134"/>
        <end position="473"/>
    </location>
</feature>
<dbReference type="PANTHER" id="PTHR43002">
    <property type="entry name" value="GLYCOGEN DEBRANCHING ENZYME"/>
    <property type="match status" value="1"/>
</dbReference>
<dbReference type="AlphaFoldDB" id="A0A364V9W0"/>
<evidence type="ECO:0000256" key="6">
    <source>
        <dbReference type="ARBA" id="ARBA00022490"/>
    </source>
</evidence>
<dbReference type="GO" id="GO:0005992">
    <property type="term" value="P:trehalose biosynthetic process"/>
    <property type="evidence" value="ECO:0007669"/>
    <property type="project" value="UniProtKB-UniRule"/>
</dbReference>
<dbReference type="GO" id="GO:0033942">
    <property type="term" value="F:4-alpha-D-(1-&gt;4)-alpha-D-glucanotrehalose trehalohydrolase activity"/>
    <property type="evidence" value="ECO:0007669"/>
    <property type="project" value="UniProtKB-EC"/>
</dbReference>
<dbReference type="GO" id="GO:0005737">
    <property type="term" value="C:cytoplasm"/>
    <property type="evidence" value="ECO:0007669"/>
    <property type="project" value="UniProtKB-SubCell"/>
</dbReference>
<dbReference type="Gene3D" id="2.60.40.10">
    <property type="entry name" value="Immunoglobulins"/>
    <property type="match status" value="1"/>
</dbReference>
<accession>A0A364V9W0</accession>
<gene>
    <name evidence="14" type="primary">treZ</name>
    <name evidence="14" type="ORF">CWC39_08465</name>
</gene>
<dbReference type="InterPro" id="IPR006047">
    <property type="entry name" value="GH13_cat_dom"/>
</dbReference>
<comment type="caution">
    <text evidence="14">The sequence shown here is derived from an EMBL/GenBank/DDBJ whole genome shotgun (WGS) entry which is preliminary data.</text>
</comment>
<protein>
    <recommendedName>
        <fullName evidence="5 11">Malto-oligosyltrehalose trehalohydrolase</fullName>
        <ecNumber evidence="4 11">3.2.1.141</ecNumber>
    </recommendedName>
</protein>
<evidence type="ECO:0000256" key="12">
    <source>
        <dbReference type="SAM" id="MobiDB-lite"/>
    </source>
</evidence>